<evidence type="ECO:0000313" key="1">
    <source>
        <dbReference type="EMBL" id="KAJ0089970.1"/>
    </source>
</evidence>
<keyword evidence="2" id="KW-1185">Reference proteome</keyword>
<protein>
    <submittedName>
        <fullName evidence="1">Uncharacterized protein</fullName>
    </submittedName>
</protein>
<comment type="caution">
    <text evidence="1">The sequence shown here is derived from an EMBL/GenBank/DDBJ whole genome shotgun (WGS) entry which is preliminary data.</text>
</comment>
<dbReference type="EMBL" id="CM047904">
    <property type="protein sequence ID" value="KAJ0089970.1"/>
    <property type="molecule type" value="Genomic_DNA"/>
</dbReference>
<reference evidence="2" key="1">
    <citation type="journal article" date="2023" name="G3 (Bethesda)">
        <title>Genome assembly and association tests identify interacting loci associated with vigor, precocity, and sex in interspecific pistachio rootstocks.</title>
        <authorList>
            <person name="Palmer W."/>
            <person name="Jacygrad E."/>
            <person name="Sagayaradj S."/>
            <person name="Cavanaugh K."/>
            <person name="Han R."/>
            <person name="Bertier L."/>
            <person name="Beede B."/>
            <person name="Kafkas S."/>
            <person name="Golino D."/>
            <person name="Preece J."/>
            <person name="Michelmore R."/>
        </authorList>
    </citation>
    <scope>NUCLEOTIDE SEQUENCE [LARGE SCALE GENOMIC DNA]</scope>
</reference>
<sequence>MSNRCPIMGNIWGSTVTCTELLVYGDGIEFVAKSLPVAPSIPNLGHGIQYLHEASQKVKQTDGTRIQKSIESLILVEEILD</sequence>
<name>A0ACC1ATP3_9ROSI</name>
<evidence type="ECO:0000313" key="2">
    <source>
        <dbReference type="Proteomes" id="UP001164250"/>
    </source>
</evidence>
<gene>
    <name evidence="1" type="ORF">Patl1_14704</name>
</gene>
<proteinExistence type="predicted"/>
<organism evidence="1 2">
    <name type="scientific">Pistacia atlantica</name>
    <dbReference type="NCBI Taxonomy" id="434234"/>
    <lineage>
        <taxon>Eukaryota</taxon>
        <taxon>Viridiplantae</taxon>
        <taxon>Streptophyta</taxon>
        <taxon>Embryophyta</taxon>
        <taxon>Tracheophyta</taxon>
        <taxon>Spermatophyta</taxon>
        <taxon>Magnoliopsida</taxon>
        <taxon>eudicotyledons</taxon>
        <taxon>Gunneridae</taxon>
        <taxon>Pentapetalae</taxon>
        <taxon>rosids</taxon>
        <taxon>malvids</taxon>
        <taxon>Sapindales</taxon>
        <taxon>Anacardiaceae</taxon>
        <taxon>Pistacia</taxon>
    </lineage>
</organism>
<dbReference type="Proteomes" id="UP001164250">
    <property type="component" value="Chromosome 8"/>
</dbReference>
<accession>A0ACC1ATP3</accession>